<name>A0A9P9D056_9HYPO</name>
<proteinExistence type="predicted"/>
<accession>A0A9P9D056</accession>
<organism evidence="1 2">
    <name type="scientific">Dactylonectria macrodidyma</name>
    <dbReference type="NCBI Taxonomy" id="307937"/>
    <lineage>
        <taxon>Eukaryota</taxon>
        <taxon>Fungi</taxon>
        <taxon>Dikarya</taxon>
        <taxon>Ascomycota</taxon>
        <taxon>Pezizomycotina</taxon>
        <taxon>Sordariomycetes</taxon>
        <taxon>Hypocreomycetidae</taxon>
        <taxon>Hypocreales</taxon>
        <taxon>Nectriaceae</taxon>
        <taxon>Dactylonectria</taxon>
    </lineage>
</organism>
<comment type="caution">
    <text evidence="1">The sequence shown here is derived from an EMBL/GenBank/DDBJ whole genome shotgun (WGS) entry which is preliminary data.</text>
</comment>
<evidence type="ECO:0000313" key="2">
    <source>
        <dbReference type="Proteomes" id="UP000738349"/>
    </source>
</evidence>
<protein>
    <submittedName>
        <fullName evidence="1">Uncharacterized protein</fullName>
    </submittedName>
</protein>
<gene>
    <name evidence="1" type="ORF">EDB81DRAFT_832649</name>
</gene>
<dbReference type="EMBL" id="JAGMUV010000047">
    <property type="protein sequence ID" value="KAH7110199.1"/>
    <property type="molecule type" value="Genomic_DNA"/>
</dbReference>
<dbReference type="AlphaFoldDB" id="A0A9P9D056"/>
<sequence>MTFNAMKRSRCMEDVGGFDERANEAPFYEAKKKWVFFWTCCLCGSAGMNISVDPCRNCGIKRCPNCITEKLVI</sequence>
<evidence type="ECO:0000313" key="1">
    <source>
        <dbReference type="EMBL" id="KAH7110199.1"/>
    </source>
</evidence>
<keyword evidence="2" id="KW-1185">Reference proteome</keyword>
<dbReference type="Proteomes" id="UP000738349">
    <property type="component" value="Unassembled WGS sequence"/>
</dbReference>
<reference evidence="1" key="1">
    <citation type="journal article" date="2021" name="Nat. Commun.">
        <title>Genetic determinants of endophytism in the Arabidopsis root mycobiome.</title>
        <authorList>
            <person name="Mesny F."/>
            <person name="Miyauchi S."/>
            <person name="Thiergart T."/>
            <person name="Pickel B."/>
            <person name="Atanasova L."/>
            <person name="Karlsson M."/>
            <person name="Huettel B."/>
            <person name="Barry K.W."/>
            <person name="Haridas S."/>
            <person name="Chen C."/>
            <person name="Bauer D."/>
            <person name="Andreopoulos W."/>
            <person name="Pangilinan J."/>
            <person name="LaButti K."/>
            <person name="Riley R."/>
            <person name="Lipzen A."/>
            <person name="Clum A."/>
            <person name="Drula E."/>
            <person name="Henrissat B."/>
            <person name="Kohler A."/>
            <person name="Grigoriev I.V."/>
            <person name="Martin F.M."/>
            <person name="Hacquard S."/>
        </authorList>
    </citation>
    <scope>NUCLEOTIDE SEQUENCE</scope>
    <source>
        <strain evidence="1">MPI-CAGE-AT-0147</strain>
    </source>
</reference>
<dbReference type="OrthoDB" id="5100024at2759"/>